<evidence type="ECO:0000259" key="9">
    <source>
        <dbReference type="Pfam" id="PF13231"/>
    </source>
</evidence>
<evidence type="ECO:0000256" key="2">
    <source>
        <dbReference type="ARBA" id="ARBA00022475"/>
    </source>
</evidence>
<dbReference type="GO" id="GO:0009103">
    <property type="term" value="P:lipopolysaccharide biosynthetic process"/>
    <property type="evidence" value="ECO:0007669"/>
    <property type="project" value="UniProtKB-ARBA"/>
</dbReference>
<feature type="transmembrane region" description="Helical" evidence="8">
    <location>
        <begin position="216"/>
        <end position="236"/>
    </location>
</feature>
<dbReference type="EMBL" id="PFEB01000050">
    <property type="protein sequence ID" value="PJE60292.1"/>
    <property type="molecule type" value="Genomic_DNA"/>
</dbReference>
<sequence length="504" mass="58381">MFNYQDIISFFKKKFNRKDLLLIVFLTFLYLVSRIVNLDKFPIFTDEGIYIHWAKIAWHDASWRFISLTDGKQPLQTWATIPFLKLFPGNALLAGRLFSVGAGFAALAGVFSLLYYLFGKKAAFLGSFFYIITPYFLFYDRLALTDSAVNATSIWVLFFSILMIKTLRLDIALLFGLLGGMTLLTKSSTKMFLLLSLLSPIILIGSSGLKKNLLKSINYLILFVVVGFLSLVIYNVQRLSPFLHYVAEKNTTFVMTFSEFIKAPFSIVAGNIKIVPWYIFWEAGWLIPILGIIGLFSLYKKNRGLAIYFFLWLLLPFLAICFFSKVVFPRYLIFFASLLLILASYQLKQLPKKILLVIFVLLTVFLLYLNYPIIFNFKSISFPPVDRGQYIEGPPAGWGTKEIIDYTRNKSIIKPVIILAEGNFGLIADMLDVFIKKDDRIEIRGYWPLEEKNLVENQKELEQKYVYVVFPHRDQFPQNWPIRLIKRFDKPTNKSAIYFFELQK</sequence>
<evidence type="ECO:0000256" key="6">
    <source>
        <dbReference type="ARBA" id="ARBA00022989"/>
    </source>
</evidence>
<keyword evidence="7 8" id="KW-0472">Membrane</keyword>
<dbReference type="GO" id="GO:0005886">
    <property type="term" value="C:plasma membrane"/>
    <property type="evidence" value="ECO:0007669"/>
    <property type="project" value="UniProtKB-SubCell"/>
</dbReference>
<keyword evidence="5 8" id="KW-0812">Transmembrane</keyword>
<protein>
    <recommendedName>
        <fullName evidence="9">Glycosyltransferase RgtA/B/C/D-like domain-containing protein</fullName>
    </recommendedName>
</protein>
<organism evidence="10 11">
    <name type="scientific">Candidatus Roizmanbacteria bacterium CG10_big_fil_rev_8_21_14_0_10_36_26</name>
    <dbReference type="NCBI Taxonomy" id="1974851"/>
    <lineage>
        <taxon>Bacteria</taxon>
        <taxon>Candidatus Roizmaniibacteriota</taxon>
    </lineage>
</organism>
<dbReference type="Proteomes" id="UP000231434">
    <property type="component" value="Unassembled WGS sequence"/>
</dbReference>
<feature type="transmembrane region" description="Helical" evidence="8">
    <location>
        <begin position="191"/>
        <end position="209"/>
    </location>
</feature>
<gene>
    <name evidence="10" type="ORF">COU86_05280</name>
</gene>
<keyword evidence="6 8" id="KW-1133">Transmembrane helix</keyword>
<dbReference type="PANTHER" id="PTHR33908:SF11">
    <property type="entry name" value="MEMBRANE PROTEIN"/>
    <property type="match status" value="1"/>
</dbReference>
<feature type="transmembrane region" description="Helical" evidence="8">
    <location>
        <begin position="305"/>
        <end position="325"/>
    </location>
</feature>
<feature type="domain" description="Glycosyltransferase RgtA/B/C/D-like" evidence="9">
    <location>
        <begin position="74"/>
        <end position="230"/>
    </location>
</feature>
<evidence type="ECO:0000256" key="7">
    <source>
        <dbReference type="ARBA" id="ARBA00023136"/>
    </source>
</evidence>
<comment type="caution">
    <text evidence="10">The sequence shown here is derived from an EMBL/GenBank/DDBJ whole genome shotgun (WGS) entry which is preliminary data.</text>
</comment>
<feature type="transmembrane region" description="Helical" evidence="8">
    <location>
        <begin position="331"/>
        <end position="347"/>
    </location>
</feature>
<dbReference type="InterPro" id="IPR038731">
    <property type="entry name" value="RgtA/B/C-like"/>
</dbReference>
<dbReference type="PANTHER" id="PTHR33908">
    <property type="entry name" value="MANNOSYLTRANSFERASE YKCB-RELATED"/>
    <property type="match status" value="1"/>
</dbReference>
<comment type="subcellular location">
    <subcellularLocation>
        <location evidence="1">Cell membrane</location>
        <topology evidence="1">Multi-pass membrane protein</topology>
    </subcellularLocation>
</comment>
<feature type="transmembrane region" description="Helical" evidence="8">
    <location>
        <begin position="20"/>
        <end position="36"/>
    </location>
</feature>
<evidence type="ECO:0000256" key="4">
    <source>
        <dbReference type="ARBA" id="ARBA00022679"/>
    </source>
</evidence>
<reference evidence="11" key="1">
    <citation type="submission" date="2017-09" db="EMBL/GenBank/DDBJ databases">
        <title>Depth-based differentiation of microbial function through sediment-hosted aquifers and enrichment of novel symbionts in the deep terrestrial subsurface.</title>
        <authorList>
            <person name="Probst A.J."/>
            <person name="Ladd B."/>
            <person name="Jarett J.K."/>
            <person name="Geller-Mcgrath D.E."/>
            <person name="Sieber C.M.K."/>
            <person name="Emerson J.B."/>
            <person name="Anantharaman K."/>
            <person name="Thomas B.C."/>
            <person name="Malmstrom R."/>
            <person name="Stieglmeier M."/>
            <person name="Klingl A."/>
            <person name="Woyke T."/>
            <person name="Ryan C.M."/>
            <person name="Banfield J.F."/>
        </authorList>
    </citation>
    <scope>NUCLEOTIDE SEQUENCE [LARGE SCALE GENOMIC DNA]</scope>
</reference>
<evidence type="ECO:0000313" key="11">
    <source>
        <dbReference type="Proteomes" id="UP000231434"/>
    </source>
</evidence>
<dbReference type="Pfam" id="PF13231">
    <property type="entry name" value="PMT_2"/>
    <property type="match status" value="1"/>
</dbReference>
<evidence type="ECO:0000256" key="8">
    <source>
        <dbReference type="SAM" id="Phobius"/>
    </source>
</evidence>
<evidence type="ECO:0000256" key="3">
    <source>
        <dbReference type="ARBA" id="ARBA00022676"/>
    </source>
</evidence>
<dbReference type="AlphaFoldDB" id="A0A2M8KK57"/>
<proteinExistence type="predicted"/>
<dbReference type="GO" id="GO:0016763">
    <property type="term" value="F:pentosyltransferase activity"/>
    <property type="evidence" value="ECO:0007669"/>
    <property type="project" value="TreeGrafter"/>
</dbReference>
<keyword evidence="4" id="KW-0808">Transferase</keyword>
<evidence type="ECO:0000256" key="5">
    <source>
        <dbReference type="ARBA" id="ARBA00022692"/>
    </source>
</evidence>
<dbReference type="InterPro" id="IPR050297">
    <property type="entry name" value="LipidA_mod_glycosyltrf_83"/>
</dbReference>
<evidence type="ECO:0000313" key="10">
    <source>
        <dbReference type="EMBL" id="PJE60292.1"/>
    </source>
</evidence>
<keyword evidence="3" id="KW-0328">Glycosyltransferase</keyword>
<evidence type="ECO:0000256" key="1">
    <source>
        <dbReference type="ARBA" id="ARBA00004651"/>
    </source>
</evidence>
<feature type="transmembrane region" description="Helical" evidence="8">
    <location>
        <begin position="93"/>
        <end position="115"/>
    </location>
</feature>
<accession>A0A2M8KK57</accession>
<keyword evidence="2" id="KW-1003">Cell membrane</keyword>
<feature type="transmembrane region" description="Helical" evidence="8">
    <location>
        <begin position="122"/>
        <end position="138"/>
    </location>
</feature>
<name>A0A2M8KK57_9BACT</name>
<feature type="transmembrane region" description="Helical" evidence="8">
    <location>
        <begin position="278"/>
        <end position="298"/>
    </location>
</feature>
<feature type="transmembrane region" description="Helical" evidence="8">
    <location>
        <begin position="354"/>
        <end position="374"/>
    </location>
</feature>